<accession>A0A0P1BF09</accession>
<evidence type="ECO:0008006" key="4">
    <source>
        <dbReference type="Google" id="ProtNLM"/>
    </source>
</evidence>
<dbReference type="Gene3D" id="1.20.120.1630">
    <property type="match status" value="1"/>
</dbReference>
<keyword evidence="1" id="KW-1133">Transmembrane helix</keyword>
<feature type="transmembrane region" description="Helical" evidence="1">
    <location>
        <begin position="87"/>
        <end position="108"/>
    </location>
</feature>
<dbReference type="InterPro" id="IPR010721">
    <property type="entry name" value="UstE-like"/>
</dbReference>
<proteinExistence type="predicted"/>
<keyword evidence="3" id="KW-1185">Reference proteome</keyword>
<dbReference type="Proteomes" id="UP000054845">
    <property type="component" value="Unassembled WGS sequence"/>
</dbReference>
<name>A0A0P1BF09_9BASI</name>
<feature type="transmembrane region" description="Helical" evidence="1">
    <location>
        <begin position="141"/>
        <end position="159"/>
    </location>
</feature>
<dbReference type="Pfam" id="PF06966">
    <property type="entry name" value="DUF1295"/>
    <property type="match status" value="1"/>
</dbReference>
<evidence type="ECO:0000313" key="2">
    <source>
        <dbReference type="EMBL" id="CEH14574.1"/>
    </source>
</evidence>
<dbReference type="EMBL" id="CCYA01000243">
    <property type="protein sequence ID" value="CEH14574.1"/>
    <property type="molecule type" value="Genomic_DNA"/>
</dbReference>
<feature type="transmembrane region" description="Helical" evidence="1">
    <location>
        <begin position="37"/>
        <end position="58"/>
    </location>
</feature>
<dbReference type="OrthoDB" id="422086at2759"/>
<feature type="transmembrane region" description="Helical" evidence="1">
    <location>
        <begin position="6"/>
        <end position="25"/>
    </location>
</feature>
<evidence type="ECO:0000313" key="3">
    <source>
        <dbReference type="Proteomes" id="UP000054845"/>
    </source>
</evidence>
<evidence type="ECO:0000256" key="1">
    <source>
        <dbReference type="SAM" id="Phobius"/>
    </source>
</evidence>
<sequence length="223" mass="24792">MPSMYLDQSTLFVLLIFFPIEVIGGSAFDQSFKNPSMLLYFAFYLLCISLASRCLLPLDVDASTSTLTLVQAIQDSFSQGRADQPHATLLSISLIGGLAALALYLYALRHMLKAHRLSLIGSNDAPTKLLKSGPWHHIRHPFYTSYMINIICIALASAPTTRNRFIAAASAIGVSVVWAFAAKREEAKFEQSKLKEEYEAYKRQTGMLFPSLTSTTCQSRRLK</sequence>
<dbReference type="AlphaFoldDB" id="A0A0P1BF09"/>
<reference evidence="2 3" key="1">
    <citation type="submission" date="2014-09" db="EMBL/GenBank/DDBJ databases">
        <authorList>
            <person name="Magalhaes I.L.F."/>
            <person name="Oliveira U."/>
            <person name="Santos F.R."/>
            <person name="Vidigal T.H.D.A."/>
            <person name="Brescovit A.D."/>
            <person name="Santos A.J."/>
        </authorList>
    </citation>
    <scope>NUCLEOTIDE SEQUENCE [LARGE SCALE GENOMIC DNA]</scope>
</reference>
<feature type="transmembrane region" description="Helical" evidence="1">
    <location>
        <begin position="165"/>
        <end position="182"/>
    </location>
</feature>
<protein>
    <recommendedName>
        <fullName evidence="4">Protein-S-isoprenylcysteine O-methyltransferase</fullName>
    </recommendedName>
</protein>
<organism evidence="2 3">
    <name type="scientific">Ceraceosorus bombacis</name>
    <dbReference type="NCBI Taxonomy" id="401625"/>
    <lineage>
        <taxon>Eukaryota</taxon>
        <taxon>Fungi</taxon>
        <taxon>Dikarya</taxon>
        <taxon>Basidiomycota</taxon>
        <taxon>Ustilaginomycotina</taxon>
        <taxon>Exobasidiomycetes</taxon>
        <taxon>Ceraceosorales</taxon>
        <taxon>Ceraceosoraceae</taxon>
        <taxon>Ceraceosorus</taxon>
    </lineage>
</organism>
<keyword evidence="1" id="KW-0812">Transmembrane</keyword>
<keyword evidence="1" id="KW-0472">Membrane</keyword>